<protein>
    <recommendedName>
        <fullName evidence="2">Acyltransferase 3 domain-containing protein</fullName>
    </recommendedName>
</protein>
<keyword evidence="1" id="KW-1133">Transmembrane helix</keyword>
<dbReference type="GO" id="GO:0016020">
    <property type="term" value="C:membrane"/>
    <property type="evidence" value="ECO:0007669"/>
    <property type="project" value="TreeGrafter"/>
</dbReference>
<evidence type="ECO:0000313" key="3">
    <source>
        <dbReference type="EMBL" id="AKB58744.1"/>
    </source>
</evidence>
<dbReference type="RefSeq" id="WP_048120627.1">
    <property type="nucleotide sequence ID" value="NZ_CP009530.1"/>
</dbReference>
<dbReference type="InterPro" id="IPR050879">
    <property type="entry name" value="Acyltransferase_3"/>
</dbReference>
<dbReference type="Pfam" id="PF01757">
    <property type="entry name" value="Acyl_transf_3"/>
    <property type="match status" value="1"/>
</dbReference>
<feature type="transmembrane region" description="Helical" evidence="1">
    <location>
        <begin position="12"/>
        <end position="30"/>
    </location>
</feature>
<dbReference type="PANTHER" id="PTHR23028">
    <property type="entry name" value="ACETYLTRANSFERASE"/>
    <property type="match status" value="1"/>
</dbReference>
<proteinExistence type="predicted"/>
<feature type="transmembrane region" description="Helical" evidence="1">
    <location>
        <begin position="356"/>
        <end position="377"/>
    </location>
</feature>
<dbReference type="KEGG" id="mbar:MSBR2_2228"/>
<name>A0A0E3R5D3_METBA</name>
<evidence type="ECO:0000256" key="1">
    <source>
        <dbReference type="SAM" id="Phobius"/>
    </source>
</evidence>
<dbReference type="GeneID" id="95970854"/>
<dbReference type="PANTHER" id="PTHR23028:SF53">
    <property type="entry name" value="ACYL_TRANSF_3 DOMAIN-CONTAINING PROTEIN"/>
    <property type="match status" value="1"/>
</dbReference>
<feature type="transmembrane region" description="Helical" evidence="1">
    <location>
        <begin position="221"/>
        <end position="238"/>
    </location>
</feature>
<feature type="transmembrane region" description="Helical" evidence="1">
    <location>
        <begin position="36"/>
        <end position="60"/>
    </location>
</feature>
<dbReference type="InterPro" id="IPR002656">
    <property type="entry name" value="Acyl_transf_3_dom"/>
</dbReference>
<feature type="transmembrane region" description="Helical" evidence="1">
    <location>
        <begin position="259"/>
        <end position="280"/>
    </location>
</feature>
<keyword evidence="1" id="KW-0812">Transmembrane</keyword>
<feature type="transmembrane region" description="Helical" evidence="1">
    <location>
        <begin position="286"/>
        <end position="306"/>
    </location>
</feature>
<feature type="transmembrane region" description="Helical" evidence="1">
    <location>
        <begin position="81"/>
        <end position="100"/>
    </location>
</feature>
<organism evidence="3 4">
    <name type="scientific">Methanosarcina barkeri 227</name>
    <dbReference type="NCBI Taxonomy" id="1434106"/>
    <lineage>
        <taxon>Archaea</taxon>
        <taxon>Methanobacteriati</taxon>
        <taxon>Methanobacteriota</taxon>
        <taxon>Stenosarchaea group</taxon>
        <taxon>Methanomicrobia</taxon>
        <taxon>Methanosarcinales</taxon>
        <taxon>Methanosarcinaceae</taxon>
        <taxon>Methanosarcina</taxon>
    </lineage>
</organism>
<feature type="domain" description="Acyltransferase 3" evidence="2">
    <location>
        <begin position="8"/>
        <end position="373"/>
    </location>
</feature>
<dbReference type="GO" id="GO:0016747">
    <property type="term" value="F:acyltransferase activity, transferring groups other than amino-acyl groups"/>
    <property type="evidence" value="ECO:0007669"/>
    <property type="project" value="InterPro"/>
</dbReference>
<feature type="transmembrane region" description="Helical" evidence="1">
    <location>
        <begin position="143"/>
        <end position="166"/>
    </location>
</feature>
<keyword evidence="1" id="KW-0472">Membrane</keyword>
<accession>A0A0E3R5D3</accession>
<feature type="transmembrane region" description="Helical" evidence="1">
    <location>
        <begin position="197"/>
        <end position="215"/>
    </location>
</feature>
<dbReference type="GO" id="GO:0000271">
    <property type="term" value="P:polysaccharide biosynthetic process"/>
    <property type="evidence" value="ECO:0007669"/>
    <property type="project" value="TreeGrafter"/>
</dbReference>
<evidence type="ECO:0000313" key="4">
    <source>
        <dbReference type="Proteomes" id="UP000033079"/>
    </source>
</evidence>
<dbReference type="AlphaFoldDB" id="A0A0E3R5D3"/>
<dbReference type="Proteomes" id="UP000033079">
    <property type="component" value="Chromosome"/>
</dbReference>
<reference evidence="3 4" key="1">
    <citation type="submission" date="2014-07" db="EMBL/GenBank/DDBJ databases">
        <title>Methanogenic archaea and the global carbon cycle.</title>
        <authorList>
            <person name="Henriksen J.R."/>
            <person name="Luke J."/>
            <person name="Reinhart S."/>
            <person name="Benedict M.N."/>
            <person name="Youngblut N.D."/>
            <person name="Metcalf M.E."/>
            <person name="Whitaker R.J."/>
            <person name="Metcalf W.W."/>
        </authorList>
    </citation>
    <scope>NUCLEOTIDE SEQUENCE [LARGE SCALE GENOMIC DNA]</scope>
    <source>
        <strain evidence="3 4">227</strain>
    </source>
</reference>
<gene>
    <name evidence="3" type="ORF">MSBR2_2228</name>
</gene>
<evidence type="ECO:0000259" key="2">
    <source>
        <dbReference type="Pfam" id="PF01757"/>
    </source>
</evidence>
<dbReference type="EMBL" id="CP009530">
    <property type="protein sequence ID" value="AKB58744.1"/>
    <property type="molecule type" value="Genomic_DNA"/>
</dbReference>
<sequence>MKEKILTFDFLRAIAILAILLTHSTTYLGYKYIKYTILIFTPFFAKIGLSLFVFISGYLIHYNNSKISSIKDVLLFYKKRFLRIFPLYWAALVVFTFVFYDYSSILSSQFIMSNANTLFSFRNLLIHLLGMQMLLAPTYSTPLFTLHFVGTIIIFYLIYPFLMLYSKNTSRFLLISFLVFMVLALISGIFKIIHENFFSYYPIFIAGIILSRVNVSDRWVYNPYFAIIPTLFLLSVLLQDRLFLLLDPRFSIITTSSEAISSSLAITVIKGFAASIGLSYEVVRFAVMSISSNVSMILFCVAQLWIANICINDKFSPMISSIITYVSTASYTVYLFHRPVLALWVSLADRIHMLPFLQDCITIILIVPALFIVSYYIQTKESFLRKRFFD</sequence>
<dbReference type="PATRIC" id="fig|1434106.5.peg.2871"/>
<feature type="transmembrane region" description="Helical" evidence="1">
    <location>
        <begin position="172"/>
        <end position="190"/>
    </location>
</feature>
<dbReference type="HOGENOM" id="CLU_787402_0_0_2"/>